<feature type="compositionally biased region" description="Gly residues" evidence="1">
    <location>
        <begin position="123"/>
        <end position="143"/>
    </location>
</feature>
<sequence length="194" mass="20477">MLAVGVCLGLLMINVAIVLVHVNGDMRLVHNTMSNDETKDFGDSSSKELDEDGWVHLDLDLGGDDSVVKNSYFDTTSVHAQGAPAKESETMKLGCMLKGGDVHVQGTPANETETMKVRRRLKGGSGGGRGGGSGGSRGGGGGGRRPKERGYYSGGVFYYYGSHHHRKGGSVKHQPFPSWVTIVVTAILAATFPG</sequence>
<evidence type="ECO:0008006" key="5">
    <source>
        <dbReference type="Google" id="ProtNLM"/>
    </source>
</evidence>
<comment type="caution">
    <text evidence="3">The sequence shown here is derived from an EMBL/GenBank/DDBJ whole genome shotgun (WGS) entry which is preliminary data.</text>
</comment>
<protein>
    <recommendedName>
        <fullName evidence="5">Glycine-rich protein</fullName>
    </recommendedName>
</protein>
<evidence type="ECO:0000256" key="1">
    <source>
        <dbReference type="SAM" id="MobiDB-lite"/>
    </source>
</evidence>
<feature type="signal peptide" evidence="2">
    <location>
        <begin position="1"/>
        <end position="24"/>
    </location>
</feature>
<evidence type="ECO:0000313" key="3">
    <source>
        <dbReference type="EMBL" id="KAF6157997.1"/>
    </source>
</evidence>
<feature type="region of interest" description="Disordered" evidence="1">
    <location>
        <begin position="119"/>
        <end position="147"/>
    </location>
</feature>
<reference evidence="3 4" key="1">
    <citation type="journal article" date="2020" name="IScience">
        <title>Genome Sequencing of the Endangered Kingdonia uniflora (Circaeasteraceae, Ranunculales) Reveals Potential Mechanisms of Evolutionary Specialization.</title>
        <authorList>
            <person name="Sun Y."/>
            <person name="Deng T."/>
            <person name="Zhang A."/>
            <person name="Moore M.J."/>
            <person name="Landis J.B."/>
            <person name="Lin N."/>
            <person name="Zhang H."/>
            <person name="Zhang X."/>
            <person name="Huang J."/>
            <person name="Zhang X."/>
            <person name="Sun H."/>
            <person name="Wang H."/>
        </authorList>
    </citation>
    <scope>NUCLEOTIDE SEQUENCE [LARGE SCALE GENOMIC DNA]</scope>
    <source>
        <strain evidence="3">TB1705</strain>
        <tissue evidence="3">Leaf</tissue>
    </source>
</reference>
<dbReference type="Proteomes" id="UP000541444">
    <property type="component" value="Unassembled WGS sequence"/>
</dbReference>
<keyword evidence="4" id="KW-1185">Reference proteome</keyword>
<evidence type="ECO:0000256" key="2">
    <source>
        <dbReference type="SAM" id="SignalP"/>
    </source>
</evidence>
<keyword evidence="2" id="KW-0732">Signal</keyword>
<evidence type="ECO:0000313" key="4">
    <source>
        <dbReference type="Proteomes" id="UP000541444"/>
    </source>
</evidence>
<dbReference type="AlphaFoldDB" id="A0A7J7MT42"/>
<name>A0A7J7MT42_9MAGN</name>
<organism evidence="3 4">
    <name type="scientific">Kingdonia uniflora</name>
    <dbReference type="NCBI Taxonomy" id="39325"/>
    <lineage>
        <taxon>Eukaryota</taxon>
        <taxon>Viridiplantae</taxon>
        <taxon>Streptophyta</taxon>
        <taxon>Embryophyta</taxon>
        <taxon>Tracheophyta</taxon>
        <taxon>Spermatophyta</taxon>
        <taxon>Magnoliopsida</taxon>
        <taxon>Ranunculales</taxon>
        <taxon>Circaeasteraceae</taxon>
        <taxon>Kingdonia</taxon>
    </lineage>
</organism>
<feature type="chain" id="PRO_5029761412" description="Glycine-rich protein" evidence="2">
    <location>
        <begin position="25"/>
        <end position="194"/>
    </location>
</feature>
<dbReference type="EMBL" id="JACGCM010001242">
    <property type="protein sequence ID" value="KAF6157997.1"/>
    <property type="molecule type" value="Genomic_DNA"/>
</dbReference>
<proteinExistence type="predicted"/>
<accession>A0A7J7MT42</accession>
<gene>
    <name evidence="3" type="ORF">GIB67_008126</name>
</gene>